<feature type="region of interest" description="Disordered" evidence="1">
    <location>
        <begin position="179"/>
        <end position="201"/>
    </location>
</feature>
<evidence type="ECO:0000256" key="1">
    <source>
        <dbReference type="SAM" id="MobiDB-lite"/>
    </source>
</evidence>
<dbReference type="EMBL" id="SEKV01001056">
    <property type="protein sequence ID" value="TFY52017.1"/>
    <property type="molecule type" value="Genomic_DNA"/>
</dbReference>
<comment type="caution">
    <text evidence="2">The sequence shown here is derived from an EMBL/GenBank/DDBJ whole genome shotgun (WGS) entry which is preliminary data.</text>
</comment>
<proteinExistence type="predicted"/>
<gene>
    <name evidence="2" type="ORF">EVJ58_g10247</name>
</gene>
<organism evidence="2 3">
    <name type="scientific">Rhodofomes roseus</name>
    <dbReference type="NCBI Taxonomy" id="34475"/>
    <lineage>
        <taxon>Eukaryota</taxon>
        <taxon>Fungi</taxon>
        <taxon>Dikarya</taxon>
        <taxon>Basidiomycota</taxon>
        <taxon>Agaricomycotina</taxon>
        <taxon>Agaricomycetes</taxon>
        <taxon>Polyporales</taxon>
        <taxon>Rhodofomes</taxon>
    </lineage>
</organism>
<evidence type="ECO:0000313" key="2">
    <source>
        <dbReference type="EMBL" id="TFY52017.1"/>
    </source>
</evidence>
<feature type="region of interest" description="Disordered" evidence="1">
    <location>
        <begin position="96"/>
        <end position="156"/>
    </location>
</feature>
<dbReference type="STRING" id="34475.A0A4Y9XRK0"/>
<dbReference type="Proteomes" id="UP000298390">
    <property type="component" value="Unassembled WGS sequence"/>
</dbReference>
<dbReference type="AlphaFoldDB" id="A0A4Y9XRK0"/>
<name>A0A4Y9XRK0_9APHY</name>
<accession>A0A4Y9XRK0</accession>
<reference evidence="2 3" key="1">
    <citation type="submission" date="2019-01" db="EMBL/GenBank/DDBJ databases">
        <title>Genome sequencing of the rare red list fungi Fomitopsis rosea.</title>
        <authorList>
            <person name="Buettner E."/>
            <person name="Kellner H."/>
        </authorList>
    </citation>
    <scope>NUCLEOTIDE SEQUENCE [LARGE SCALE GENOMIC DNA]</scope>
    <source>
        <strain evidence="2 3">DSM 105464</strain>
    </source>
</reference>
<sequence length="201" mass="22748">MDVETYGRNRQSIADLEQELYNIFEDHPRAHINESGDPVVPADALVDVLRAFSRSHDSVELMTPTEEDQLTQLIDSNPGLAVTPQVLLQFIAMRTNHSPEEDSPPHEDYDYDFPERGRSEDRDYDDPYSRSSSRDSNGTSVWRPGSRPSSRPPSLPYYHRVAVADHLRVAACRRARIGPARHRPCPPSPAPSLSRLRPHVT</sequence>
<evidence type="ECO:0000313" key="3">
    <source>
        <dbReference type="Proteomes" id="UP000298390"/>
    </source>
</evidence>
<protein>
    <submittedName>
        <fullName evidence="2">Uncharacterized protein</fullName>
    </submittedName>
</protein>
<feature type="compositionally biased region" description="Basic and acidic residues" evidence="1">
    <location>
        <begin position="97"/>
        <end position="128"/>
    </location>
</feature>